<name>A0A6J4Q5H6_9ACTN</name>
<protein>
    <submittedName>
        <fullName evidence="2">Uncharacterized protein</fullName>
    </submittedName>
</protein>
<accession>A0A6J4Q5H6</accession>
<feature type="non-terminal residue" evidence="2">
    <location>
        <position position="63"/>
    </location>
</feature>
<evidence type="ECO:0000313" key="2">
    <source>
        <dbReference type="EMBL" id="CAA9428794.1"/>
    </source>
</evidence>
<dbReference type="EMBL" id="CADCUY010000499">
    <property type="protein sequence ID" value="CAA9428794.1"/>
    <property type="molecule type" value="Genomic_DNA"/>
</dbReference>
<gene>
    <name evidence="2" type="ORF">AVDCRST_MAG35-2453</name>
</gene>
<dbReference type="AlphaFoldDB" id="A0A6J4Q5H6"/>
<reference evidence="2" key="1">
    <citation type="submission" date="2020-02" db="EMBL/GenBank/DDBJ databases">
        <authorList>
            <person name="Meier V. D."/>
        </authorList>
    </citation>
    <scope>NUCLEOTIDE SEQUENCE</scope>
    <source>
        <strain evidence="2">AVDCRST_MAG35</strain>
    </source>
</reference>
<feature type="compositionally biased region" description="Basic residues" evidence="1">
    <location>
        <begin position="19"/>
        <end position="33"/>
    </location>
</feature>
<proteinExistence type="predicted"/>
<evidence type="ECO:0000256" key="1">
    <source>
        <dbReference type="SAM" id="MobiDB-lite"/>
    </source>
</evidence>
<sequence length="63" mass="7060">CWSATPPSSPRPPASACCRRWRPSSSRRRRRPGSRAVACAGPSACYSRPSPWSWSELPWRPCC</sequence>
<organism evidence="2">
    <name type="scientific">uncultured Quadrisphaera sp</name>
    <dbReference type="NCBI Taxonomy" id="904978"/>
    <lineage>
        <taxon>Bacteria</taxon>
        <taxon>Bacillati</taxon>
        <taxon>Actinomycetota</taxon>
        <taxon>Actinomycetes</taxon>
        <taxon>Kineosporiales</taxon>
        <taxon>Kineosporiaceae</taxon>
        <taxon>Quadrisphaera</taxon>
        <taxon>environmental samples</taxon>
    </lineage>
</organism>
<feature type="non-terminal residue" evidence="2">
    <location>
        <position position="1"/>
    </location>
</feature>
<feature type="region of interest" description="Disordered" evidence="1">
    <location>
        <begin position="1"/>
        <end position="33"/>
    </location>
</feature>